<evidence type="ECO:0000313" key="2">
    <source>
        <dbReference type="Proteomes" id="UP000615446"/>
    </source>
</evidence>
<accession>A0A8H3QJC3</accession>
<dbReference type="EMBL" id="BLAL01000066">
    <property type="protein sequence ID" value="GES83120.1"/>
    <property type="molecule type" value="Genomic_DNA"/>
</dbReference>
<protein>
    <submittedName>
        <fullName evidence="1">Uncharacterized protein</fullName>
    </submittedName>
</protein>
<dbReference type="Pfam" id="PF18759">
    <property type="entry name" value="Plavaka"/>
    <property type="match status" value="1"/>
</dbReference>
<evidence type="ECO:0000313" key="1">
    <source>
        <dbReference type="EMBL" id="GES83120.1"/>
    </source>
</evidence>
<organism evidence="1 2">
    <name type="scientific">Rhizophagus clarus</name>
    <dbReference type="NCBI Taxonomy" id="94130"/>
    <lineage>
        <taxon>Eukaryota</taxon>
        <taxon>Fungi</taxon>
        <taxon>Fungi incertae sedis</taxon>
        <taxon>Mucoromycota</taxon>
        <taxon>Glomeromycotina</taxon>
        <taxon>Glomeromycetes</taxon>
        <taxon>Glomerales</taxon>
        <taxon>Glomeraceae</taxon>
        <taxon>Rhizophagus</taxon>
    </lineage>
</organism>
<gene>
    <name evidence="1" type="ORF">RCL2_001028400</name>
</gene>
<sequence>MSNCTYCNKVFNDRQALEDDNAEVNLSDDESMTESSDEDSVISNLLYKGIEYEFEYRTVLDGIHQILMNKDIIKDFIFESVKDTPNKRQYTDMYDSDWWRDVEKNLPIGAYVMPIILYADATLCNHLGKTSRHPVFMTLGNIPLACRNKVDAKILLGYIPNLEYCNWPEACAMGAIYGSSNSSHPYHFCLVDRNTLNNVHIKKENIIIRNEHDTKNVLRQGNGKQISTYYIRNALWKRLYFNIYTSMCVPDCMHHADLSLFQYQLRFTVELLNLKYGSSSIKILEERLSQIPRYPNFKIFKSGFERLNRLTASEYRDLMKNSIIVWNDLFIKLMSKFSPSNLNLPKLHSWRFHLIPSIYQFGAVSGFTSEIYELLHKTNVKQPYRMTNKRQINK</sequence>
<dbReference type="AlphaFoldDB" id="A0A8H3QJC3"/>
<reference evidence="1" key="1">
    <citation type="submission" date="2019-10" db="EMBL/GenBank/DDBJ databases">
        <title>Conservation and host-specific expression of non-tandemly repeated heterogenous ribosome RNA gene in arbuscular mycorrhizal fungi.</title>
        <authorList>
            <person name="Maeda T."/>
            <person name="Kobayashi Y."/>
            <person name="Nakagawa T."/>
            <person name="Ezawa T."/>
            <person name="Yamaguchi K."/>
            <person name="Bino T."/>
            <person name="Nishimoto Y."/>
            <person name="Shigenobu S."/>
            <person name="Kawaguchi M."/>
        </authorList>
    </citation>
    <scope>NUCLEOTIDE SEQUENCE</scope>
    <source>
        <strain evidence="1">HR1</strain>
    </source>
</reference>
<dbReference type="InterPro" id="IPR041078">
    <property type="entry name" value="Plavaka"/>
</dbReference>
<dbReference type="OrthoDB" id="2438813at2759"/>
<proteinExistence type="predicted"/>
<dbReference type="Proteomes" id="UP000615446">
    <property type="component" value="Unassembled WGS sequence"/>
</dbReference>
<comment type="caution">
    <text evidence="1">The sequence shown here is derived from an EMBL/GenBank/DDBJ whole genome shotgun (WGS) entry which is preliminary data.</text>
</comment>
<name>A0A8H3QJC3_9GLOM</name>